<proteinExistence type="predicted"/>
<protein>
    <submittedName>
        <fullName evidence="2">Uncharacterized protein</fullName>
    </submittedName>
</protein>
<evidence type="ECO:0000313" key="3">
    <source>
        <dbReference type="Proteomes" id="UP000800094"/>
    </source>
</evidence>
<organism evidence="2 3">
    <name type="scientific">Trematosphaeria pertusa</name>
    <dbReference type="NCBI Taxonomy" id="390896"/>
    <lineage>
        <taxon>Eukaryota</taxon>
        <taxon>Fungi</taxon>
        <taxon>Dikarya</taxon>
        <taxon>Ascomycota</taxon>
        <taxon>Pezizomycotina</taxon>
        <taxon>Dothideomycetes</taxon>
        <taxon>Pleosporomycetidae</taxon>
        <taxon>Pleosporales</taxon>
        <taxon>Massarineae</taxon>
        <taxon>Trematosphaeriaceae</taxon>
        <taxon>Trematosphaeria</taxon>
    </lineage>
</organism>
<evidence type="ECO:0000313" key="2">
    <source>
        <dbReference type="EMBL" id="KAF2246794.1"/>
    </source>
</evidence>
<dbReference type="GeneID" id="54582810"/>
<accession>A0A6A6I8B7</accession>
<name>A0A6A6I8B7_9PLEO</name>
<evidence type="ECO:0000256" key="1">
    <source>
        <dbReference type="SAM" id="MobiDB-lite"/>
    </source>
</evidence>
<gene>
    <name evidence="2" type="ORF">BU26DRAFT_521220</name>
</gene>
<feature type="compositionally biased region" description="Basic and acidic residues" evidence="1">
    <location>
        <begin position="292"/>
        <end position="303"/>
    </location>
</feature>
<dbReference type="RefSeq" id="XP_033681798.1">
    <property type="nucleotide sequence ID" value="XM_033829480.1"/>
</dbReference>
<dbReference type="EMBL" id="ML987198">
    <property type="protein sequence ID" value="KAF2246794.1"/>
    <property type="molecule type" value="Genomic_DNA"/>
</dbReference>
<dbReference type="Proteomes" id="UP000800094">
    <property type="component" value="Unassembled WGS sequence"/>
</dbReference>
<sequence>MQRIHVERPQGETSSNKSVRFLQCTVPAISGDFRRITVRLWDWTSDMGNFPIVPPTFAEVWELALRKDSRYDWNRQTVDISISRTGNNETAVAASDIQLYGGDEQNRITFTLQPLGGPITLNMEFSIMRPARGWPRNTGHVIEVLGERGYRRLRVGGAKSNHGTIQPLQIREVSVLYGFEETVEFHHPSHPKRIDFFTDPDFQAPLAVAGWTDIEVEVDRVPIQVTPDPQVGDRLRLGQRNSIQWEQERLGLVSLLVRFSLPKEDGTEETLPLYYRITELEDEQSGQGGHVDPPEDKLTELEDRERRVESREVCVRLALLKLRDLKREMEHTLESLGDIV</sequence>
<dbReference type="AlphaFoldDB" id="A0A6A6I8B7"/>
<reference evidence="2" key="1">
    <citation type="journal article" date="2020" name="Stud. Mycol.">
        <title>101 Dothideomycetes genomes: a test case for predicting lifestyles and emergence of pathogens.</title>
        <authorList>
            <person name="Haridas S."/>
            <person name="Albert R."/>
            <person name="Binder M."/>
            <person name="Bloem J."/>
            <person name="Labutti K."/>
            <person name="Salamov A."/>
            <person name="Andreopoulos B."/>
            <person name="Baker S."/>
            <person name="Barry K."/>
            <person name="Bills G."/>
            <person name="Bluhm B."/>
            <person name="Cannon C."/>
            <person name="Castanera R."/>
            <person name="Culley D."/>
            <person name="Daum C."/>
            <person name="Ezra D."/>
            <person name="Gonzalez J."/>
            <person name="Henrissat B."/>
            <person name="Kuo A."/>
            <person name="Liang C."/>
            <person name="Lipzen A."/>
            <person name="Lutzoni F."/>
            <person name="Magnuson J."/>
            <person name="Mondo S."/>
            <person name="Nolan M."/>
            <person name="Ohm R."/>
            <person name="Pangilinan J."/>
            <person name="Park H.-J."/>
            <person name="Ramirez L."/>
            <person name="Alfaro M."/>
            <person name="Sun H."/>
            <person name="Tritt A."/>
            <person name="Yoshinaga Y."/>
            <person name="Zwiers L.-H."/>
            <person name="Turgeon B."/>
            <person name="Goodwin S."/>
            <person name="Spatafora J."/>
            <person name="Crous P."/>
            <person name="Grigoriev I."/>
        </authorList>
    </citation>
    <scope>NUCLEOTIDE SEQUENCE</scope>
    <source>
        <strain evidence="2">CBS 122368</strain>
    </source>
</reference>
<keyword evidence="3" id="KW-1185">Reference proteome</keyword>
<feature type="region of interest" description="Disordered" evidence="1">
    <location>
        <begin position="282"/>
        <end position="303"/>
    </location>
</feature>